<dbReference type="GO" id="GO:0003729">
    <property type="term" value="F:mRNA binding"/>
    <property type="evidence" value="ECO:0007669"/>
    <property type="project" value="TreeGrafter"/>
</dbReference>
<dbReference type="GeneTree" id="ENSGT00390000015818"/>
<dbReference type="PANTHER" id="PTHR12681">
    <property type="entry name" value="ZINC FINGER-CONTAINING PROTEIN P48ZNF"/>
    <property type="match status" value="1"/>
</dbReference>
<dbReference type="GO" id="GO:0005829">
    <property type="term" value="C:cytosol"/>
    <property type="evidence" value="ECO:0007669"/>
    <property type="project" value="TreeGrafter"/>
</dbReference>
<dbReference type="InParanoid" id="A0A674B4M6"/>
<name>A0A674B4M6_SALTR</name>
<dbReference type="GO" id="GO:0002181">
    <property type="term" value="P:cytoplasmic translation"/>
    <property type="evidence" value="ECO:0007669"/>
    <property type="project" value="TreeGrafter"/>
</dbReference>
<dbReference type="OMA" id="GINCMYL"/>
<dbReference type="PANTHER" id="PTHR12681:SF0">
    <property type="entry name" value="ZINC FINGER CCCH DOMAIN-CONTAINING PROTEIN 15"/>
    <property type="match status" value="1"/>
</dbReference>
<dbReference type="Proteomes" id="UP000472277">
    <property type="component" value="Chromosome 20"/>
</dbReference>
<proteinExistence type="predicted"/>
<dbReference type="Ensembl" id="ENSSTUT00000070433.1">
    <property type="protein sequence ID" value="ENSSTUP00000066429.1"/>
    <property type="gene ID" value="ENSSTUG00000029056.1"/>
</dbReference>
<reference evidence="1" key="2">
    <citation type="submission" date="2025-09" db="UniProtKB">
        <authorList>
            <consortium name="Ensembl"/>
        </authorList>
    </citation>
    <scope>IDENTIFICATION</scope>
</reference>
<organism evidence="1 2">
    <name type="scientific">Salmo trutta</name>
    <name type="common">Brown trout</name>
    <dbReference type="NCBI Taxonomy" id="8032"/>
    <lineage>
        <taxon>Eukaryota</taxon>
        <taxon>Metazoa</taxon>
        <taxon>Chordata</taxon>
        <taxon>Craniata</taxon>
        <taxon>Vertebrata</taxon>
        <taxon>Euteleostomi</taxon>
        <taxon>Actinopterygii</taxon>
        <taxon>Neopterygii</taxon>
        <taxon>Teleostei</taxon>
        <taxon>Protacanthopterygii</taxon>
        <taxon>Salmoniformes</taxon>
        <taxon>Salmonidae</taxon>
        <taxon>Salmoninae</taxon>
        <taxon>Salmo</taxon>
    </lineage>
</organism>
<protein>
    <submittedName>
        <fullName evidence="1">Zinc finger CCCH-type containing 15</fullName>
    </submittedName>
</protein>
<gene>
    <name evidence="1" type="primary">ZC3H15</name>
</gene>
<keyword evidence="2" id="KW-1185">Reference proteome</keyword>
<sequence length="213" mass="24084">AENWKERRPREVLALGVCKYFLCAIENNKYGWFWVCPGGGINCMYLHPLPARFIKKKEENLTGGADRECALGPDFTRITLKRQERIAKDERDMERKTDDFSPGRSLGVMVVFEFHSDLVDDDEEADDTKYAKGRGGLLVSMISSSVDIVGSWPALLCLSLLKINLRSEASGGVEENGSKEVHVDLNLFTGEDLDELEKELNTRDLLNSMYNEE</sequence>
<evidence type="ECO:0000313" key="2">
    <source>
        <dbReference type="Proteomes" id="UP000472277"/>
    </source>
</evidence>
<reference evidence="1" key="1">
    <citation type="submission" date="2025-08" db="UniProtKB">
        <authorList>
            <consortium name="Ensembl"/>
        </authorList>
    </citation>
    <scope>IDENTIFICATION</scope>
</reference>
<dbReference type="AlphaFoldDB" id="A0A674B4M6"/>
<evidence type="ECO:0000313" key="1">
    <source>
        <dbReference type="Ensembl" id="ENSSTUP00000066429.1"/>
    </source>
</evidence>
<accession>A0A674B4M6</accession>